<dbReference type="InterPro" id="IPR000620">
    <property type="entry name" value="EamA_dom"/>
</dbReference>
<dbReference type="Pfam" id="PF00892">
    <property type="entry name" value="EamA"/>
    <property type="match status" value="2"/>
</dbReference>
<dbReference type="OrthoDB" id="6116300at2"/>
<evidence type="ECO:0000256" key="3">
    <source>
        <dbReference type="ARBA" id="ARBA00022692"/>
    </source>
</evidence>
<reference evidence="8" key="1">
    <citation type="submission" date="2006-07" db="EMBL/GenBank/DDBJ databases">
        <title>Complete sequence of Thiomicrospira crunogena XCL-2.</title>
        <authorList>
            <consortium name="US DOE Joint Genome Institute"/>
            <person name="Copeland A."/>
            <person name="Lucas S."/>
            <person name="Lapidus A."/>
            <person name="Barry K."/>
            <person name="Detter J.C."/>
            <person name="Glavina del Rio T."/>
            <person name="Hammon N."/>
            <person name="Israni S."/>
            <person name="Dalin E."/>
            <person name="Tice H."/>
            <person name="Pitluck S."/>
            <person name="Chain P."/>
            <person name="Malfatti S."/>
            <person name="Shin M."/>
            <person name="Vergez L."/>
            <person name="Schmutz J."/>
            <person name="Larimer F."/>
            <person name="Land M."/>
            <person name="Hauser L."/>
            <person name="Kyrpides N."/>
            <person name="Lykidis A."/>
            <person name="Scott K.M."/>
            <person name="Sievert S."/>
            <person name="Kerfeld C."/>
            <person name="Freyermuth S."/>
            <person name="Dobrinski K."/>
            <person name="Boller A."/>
            <person name="Fitzpatrick K."/>
            <person name="Thoma P."/>
            <person name="Moore J."/>
            <person name="Richardson P."/>
        </authorList>
    </citation>
    <scope>NUCLEOTIDE SEQUENCE</scope>
    <source>
        <strain evidence="8">XCL-2</strain>
    </source>
</reference>
<feature type="domain" description="EamA" evidence="7">
    <location>
        <begin position="17"/>
        <end position="150"/>
    </location>
</feature>
<keyword evidence="4 6" id="KW-1133">Transmembrane helix</keyword>
<feature type="transmembrane region" description="Helical" evidence="6">
    <location>
        <begin position="277"/>
        <end position="294"/>
    </location>
</feature>
<evidence type="ECO:0000256" key="1">
    <source>
        <dbReference type="ARBA" id="ARBA00004141"/>
    </source>
</evidence>
<protein>
    <recommendedName>
        <fullName evidence="7">EamA domain-containing protein</fullName>
    </recommendedName>
</protein>
<organism evidence="8">
    <name type="scientific">Hydrogenovibrio crunogenus (strain DSM 25203 / XCL-2)</name>
    <name type="common">Thiomicrospira crunogena</name>
    <dbReference type="NCBI Taxonomy" id="317025"/>
    <lineage>
        <taxon>Bacteria</taxon>
        <taxon>Pseudomonadati</taxon>
        <taxon>Pseudomonadota</taxon>
        <taxon>Gammaproteobacteria</taxon>
        <taxon>Thiotrichales</taxon>
        <taxon>Piscirickettsiaceae</taxon>
        <taxon>Hydrogenovibrio</taxon>
    </lineage>
</organism>
<dbReference type="PANTHER" id="PTHR32322:SF2">
    <property type="entry name" value="EAMA DOMAIN-CONTAINING PROTEIN"/>
    <property type="match status" value="1"/>
</dbReference>
<evidence type="ECO:0000256" key="6">
    <source>
        <dbReference type="SAM" id="Phobius"/>
    </source>
</evidence>
<dbReference type="eggNOG" id="COG0697">
    <property type="taxonomic scope" value="Bacteria"/>
</dbReference>
<dbReference type="GO" id="GO:0016020">
    <property type="term" value="C:membrane"/>
    <property type="evidence" value="ECO:0007669"/>
    <property type="project" value="UniProtKB-SubCell"/>
</dbReference>
<feature type="transmembrane region" description="Helical" evidence="6">
    <location>
        <begin position="189"/>
        <end position="209"/>
    </location>
</feature>
<feature type="transmembrane region" description="Helical" evidence="6">
    <location>
        <begin position="159"/>
        <end position="177"/>
    </location>
</feature>
<feature type="transmembrane region" description="Helical" evidence="6">
    <location>
        <begin position="221"/>
        <end position="240"/>
    </location>
</feature>
<evidence type="ECO:0000259" key="7">
    <source>
        <dbReference type="Pfam" id="PF00892"/>
    </source>
</evidence>
<comment type="similarity">
    <text evidence="2">Belongs to the EamA transporter family.</text>
</comment>
<dbReference type="InterPro" id="IPR050638">
    <property type="entry name" value="AA-Vitamin_Transporters"/>
</dbReference>
<keyword evidence="3 6" id="KW-0812">Transmembrane</keyword>
<dbReference type="AlphaFoldDB" id="Q31F77"/>
<evidence type="ECO:0000256" key="5">
    <source>
        <dbReference type="ARBA" id="ARBA00023136"/>
    </source>
</evidence>
<name>Q31F77_HYDCU</name>
<dbReference type="HOGENOM" id="CLU_983277_0_0_6"/>
<evidence type="ECO:0000256" key="2">
    <source>
        <dbReference type="ARBA" id="ARBA00007362"/>
    </source>
</evidence>
<dbReference type="Gene3D" id="1.10.3730.20">
    <property type="match status" value="1"/>
</dbReference>
<sequence>MSDSKATQQTQDKSQLKGEAYTLLLSIIEAHFPIFAFFTVVALGALHAYFYSLIVAVILLVTWFLIRGKLSELKRTDAYKNLALTSLFITSLFSLIFLALQTTSPSHVAIILFLQVLFSYLFLGRKPGETLSKGHLMGVVLMTLGAIIILFPNKFTLNLGDGLALLAAIIAPFANLYQKRARASVSSETILMVRTLIALPFIYLLALYFEPAPSWKMIEAQWLWIVLTGGLVFFVSKMLWVEALHLLPITKVNALYAFSPLLTLLLAYWYLDEMPTWAQILGGVPIVIGSYFITQKQLPINR</sequence>
<evidence type="ECO:0000256" key="4">
    <source>
        <dbReference type="ARBA" id="ARBA00022989"/>
    </source>
</evidence>
<feature type="transmembrane region" description="Helical" evidence="6">
    <location>
        <begin position="21"/>
        <end position="42"/>
    </location>
</feature>
<comment type="subcellular location">
    <subcellularLocation>
        <location evidence="1">Membrane</location>
        <topology evidence="1">Multi-pass membrane protein</topology>
    </subcellularLocation>
</comment>
<dbReference type="InterPro" id="IPR037185">
    <property type="entry name" value="EmrE-like"/>
</dbReference>
<dbReference type="EMBL" id="CP000109">
    <property type="protein sequence ID" value="ABB42196.1"/>
    <property type="molecule type" value="Genomic_DNA"/>
</dbReference>
<proteinExistence type="inferred from homology"/>
<feature type="transmembrane region" description="Helical" evidence="6">
    <location>
        <begin position="78"/>
        <end position="100"/>
    </location>
</feature>
<feature type="transmembrane region" description="Helical" evidence="6">
    <location>
        <begin position="106"/>
        <end position="123"/>
    </location>
</feature>
<dbReference type="STRING" id="317025.Tcr_1604"/>
<dbReference type="KEGG" id="tcx:Tcr_1604"/>
<gene>
    <name evidence="8" type="ordered locus">Tcr_1604</name>
</gene>
<accession>Q31F77</accession>
<keyword evidence="5 6" id="KW-0472">Membrane</keyword>
<feature type="domain" description="EamA" evidence="7">
    <location>
        <begin position="159"/>
        <end position="294"/>
    </location>
</feature>
<evidence type="ECO:0000313" key="8">
    <source>
        <dbReference type="EMBL" id="ABB42196.1"/>
    </source>
</evidence>
<dbReference type="SUPFAM" id="SSF103481">
    <property type="entry name" value="Multidrug resistance efflux transporter EmrE"/>
    <property type="match status" value="2"/>
</dbReference>
<feature type="transmembrane region" description="Helical" evidence="6">
    <location>
        <begin position="252"/>
        <end position="271"/>
    </location>
</feature>
<feature type="transmembrane region" description="Helical" evidence="6">
    <location>
        <begin position="135"/>
        <end position="153"/>
    </location>
</feature>
<dbReference type="PANTHER" id="PTHR32322">
    <property type="entry name" value="INNER MEMBRANE TRANSPORTER"/>
    <property type="match status" value="1"/>
</dbReference>
<feature type="transmembrane region" description="Helical" evidence="6">
    <location>
        <begin position="48"/>
        <end position="66"/>
    </location>
</feature>